<gene>
    <name evidence="2" type="ORF">K493DRAFT_319034</name>
</gene>
<dbReference type="InParanoid" id="A0A1Y1XTD5"/>
<protein>
    <submittedName>
        <fullName evidence="2">Uncharacterized protein</fullName>
    </submittedName>
</protein>
<reference evidence="2 3" key="1">
    <citation type="submission" date="2016-07" db="EMBL/GenBank/DDBJ databases">
        <title>Pervasive Adenine N6-methylation of Active Genes in Fungi.</title>
        <authorList>
            <consortium name="DOE Joint Genome Institute"/>
            <person name="Mondo S.J."/>
            <person name="Dannebaum R.O."/>
            <person name="Kuo R.C."/>
            <person name="Labutti K."/>
            <person name="Haridas S."/>
            <person name="Kuo A."/>
            <person name="Salamov A."/>
            <person name="Ahrendt S.R."/>
            <person name="Lipzen A."/>
            <person name="Sullivan W."/>
            <person name="Andreopoulos W.B."/>
            <person name="Clum A."/>
            <person name="Lindquist E."/>
            <person name="Daum C."/>
            <person name="Ramamoorthy G.K."/>
            <person name="Gryganskyi A."/>
            <person name="Culley D."/>
            <person name="Magnuson J.K."/>
            <person name="James T.Y."/>
            <person name="O'Malley M.A."/>
            <person name="Stajich J.E."/>
            <person name="Spatafora J.W."/>
            <person name="Visel A."/>
            <person name="Grigoriev I.V."/>
        </authorList>
    </citation>
    <scope>NUCLEOTIDE SEQUENCE [LARGE SCALE GENOMIC DNA]</scope>
    <source>
        <strain evidence="2 3">CBS 931.73</strain>
    </source>
</reference>
<evidence type="ECO:0000313" key="2">
    <source>
        <dbReference type="EMBL" id="ORX89029.1"/>
    </source>
</evidence>
<accession>A0A1Y1XTD5</accession>
<organism evidence="2 3">
    <name type="scientific">Basidiobolus meristosporus CBS 931.73</name>
    <dbReference type="NCBI Taxonomy" id="1314790"/>
    <lineage>
        <taxon>Eukaryota</taxon>
        <taxon>Fungi</taxon>
        <taxon>Fungi incertae sedis</taxon>
        <taxon>Zoopagomycota</taxon>
        <taxon>Entomophthoromycotina</taxon>
        <taxon>Basidiobolomycetes</taxon>
        <taxon>Basidiobolales</taxon>
        <taxon>Basidiobolaceae</taxon>
        <taxon>Basidiobolus</taxon>
    </lineage>
</organism>
<dbReference type="Proteomes" id="UP000193498">
    <property type="component" value="Unassembled WGS sequence"/>
</dbReference>
<proteinExistence type="predicted"/>
<sequence length="125" mass="14106">MYNSTRTHPVLPPFGVFKVSEVSSAPAPNHYTVHSVDPQHPSPFHPSAVGRGISQAAQLPLQQVRHNSGYDYPPLIAPLPPHRSVPDLRERENYDMVADRRRVFQEEENEKIYQAARILINLSSS</sequence>
<dbReference type="EMBL" id="MCFE01000482">
    <property type="protein sequence ID" value="ORX89029.1"/>
    <property type="molecule type" value="Genomic_DNA"/>
</dbReference>
<feature type="region of interest" description="Disordered" evidence="1">
    <location>
        <begin position="30"/>
        <end position="50"/>
    </location>
</feature>
<comment type="caution">
    <text evidence="2">The sequence shown here is derived from an EMBL/GenBank/DDBJ whole genome shotgun (WGS) entry which is preliminary data.</text>
</comment>
<name>A0A1Y1XTD5_9FUNG</name>
<evidence type="ECO:0000313" key="3">
    <source>
        <dbReference type="Proteomes" id="UP000193498"/>
    </source>
</evidence>
<dbReference type="AlphaFoldDB" id="A0A1Y1XTD5"/>
<evidence type="ECO:0000256" key="1">
    <source>
        <dbReference type="SAM" id="MobiDB-lite"/>
    </source>
</evidence>
<keyword evidence="3" id="KW-1185">Reference proteome</keyword>